<evidence type="ECO:0000313" key="1">
    <source>
        <dbReference type="EMBL" id="REF89529.1"/>
    </source>
</evidence>
<comment type="caution">
    <text evidence="1">The sequence shown here is derived from an EMBL/GenBank/DDBJ whole genome shotgun (WGS) entry which is preliminary data.</text>
</comment>
<dbReference type="EMBL" id="QUMO01000001">
    <property type="protein sequence ID" value="REF89529.1"/>
    <property type="molecule type" value="Genomic_DNA"/>
</dbReference>
<keyword evidence="2" id="KW-1185">Reference proteome</keyword>
<dbReference type="InterPro" id="IPR042099">
    <property type="entry name" value="ANL_N_sf"/>
</dbReference>
<dbReference type="PANTHER" id="PTHR36932:SF1">
    <property type="entry name" value="CAPSULAR POLYSACCHARIDE BIOSYNTHESIS PROTEIN"/>
    <property type="match status" value="1"/>
</dbReference>
<accession>A0A3D9Z7K3</accession>
<dbReference type="PANTHER" id="PTHR36932">
    <property type="entry name" value="CAPSULAR POLYSACCHARIDE BIOSYNTHESIS PROTEIN"/>
    <property type="match status" value="1"/>
</dbReference>
<dbReference type="Gene3D" id="3.40.50.12780">
    <property type="entry name" value="N-terminal domain of ligase-like"/>
    <property type="match status" value="1"/>
</dbReference>
<dbReference type="SUPFAM" id="SSF56801">
    <property type="entry name" value="Acetyl-CoA synthetase-like"/>
    <property type="match status" value="1"/>
</dbReference>
<dbReference type="GO" id="GO:0016874">
    <property type="term" value="F:ligase activity"/>
    <property type="evidence" value="ECO:0007669"/>
    <property type="project" value="UniProtKB-KW"/>
</dbReference>
<dbReference type="OrthoDB" id="580775at2"/>
<dbReference type="Proteomes" id="UP000256900">
    <property type="component" value="Unassembled WGS sequence"/>
</dbReference>
<dbReference type="InterPro" id="IPR053158">
    <property type="entry name" value="CapK_Type1_Caps_Biosynth"/>
</dbReference>
<proteinExistence type="predicted"/>
<keyword evidence="1" id="KW-0436">Ligase</keyword>
<gene>
    <name evidence="1" type="ORF">DES32_0751</name>
</gene>
<protein>
    <submittedName>
        <fullName evidence="1">Phenylacetate-coenzyme A ligase PaaK-like adenylate-forming protein</fullName>
    </submittedName>
</protein>
<dbReference type="AlphaFoldDB" id="A0A3D9Z7K3"/>
<sequence length="457" mass="50926">MKLDFSALPLRPDALSQAPTRFCDPGYKNTLASLMDLILIETGPRGARENWQAAQLRNLLAHASRRSPFWRQRFGAPSDATKTPLAFLPVLTRADVAQQAMREGSLLPATATSPVQKHATSGSSGTPVEFFICEMNSLYNNLRSFAQYFIDGLDISYNRVRFKTGLVENKAGFTVRHDKGWNNLQGFAKTGTSKFITYTRPDIASLCKELKSAPVGYLVSTPQLVEWLLTQVEPSFLKDIGTQRITLISGSLDAQTRARLADVNIPVSTTYSTEEIGKIAHECAKRPGHFHVTTSNVIVEVDMSAPVEVDGVPLGRVLVTHLHSYATPFIRYDVGDLARLSSRCPCGHDGSVLTNIYGRSKQLLKHADGRISPFYVWGRMLIDIVKFDEYRIRQTDLETIVVEIVAPESLPPEKREAVRRLVAANAGADFNVRVEQVPRIDWGRDVKRLAFRNELLN</sequence>
<dbReference type="RefSeq" id="WP_129396412.1">
    <property type="nucleotide sequence ID" value="NZ_CP025086.1"/>
</dbReference>
<reference evidence="1 2" key="1">
    <citation type="submission" date="2018-08" db="EMBL/GenBank/DDBJ databases">
        <title>Genomic Encyclopedia of Type Strains, Phase IV (KMG-IV): sequencing the most valuable type-strain genomes for metagenomic binning, comparative biology and taxonomic classification.</title>
        <authorList>
            <person name="Goeker M."/>
        </authorList>
    </citation>
    <scope>NUCLEOTIDE SEQUENCE [LARGE SCALE GENOMIC DNA]</scope>
    <source>
        <strain evidence="1 2">BW863</strain>
    </source>
</reference>
<name>A0A3D9Z7K3_9HYPH</name>
<organism evidence="1 2">
    <name type="scientific">Methylovirgula ligni</name>
    <dbReference type="NCBI Taxonomy" id="569860"/>
    <lineage>
        <taxon>Bacteria</taxon>
        <taxon>Pseudomonadati</taxon>
        <taxon>Pseudomonadota</taxon>
        <taxon>Alphaproteobacteria</taxon>
        <taxon>Hyphomicrobiales</taxon>
        <taxon>Beijerinckiaceae</taxon>
        <taxon>Methylovirgula</taxon>
    </lineage>
</organism>
<evidence type="ECO:0000313" key="2">
    <source>
        <dbReference type="Proteomes" id="UP000256900"/>
    </source>
</evidence>